<proteinExistence type="predicted"/>
<dbReference type="PIRSF" id="PIRSF016624">
    <property type="entry name" value="Mu_prophg_I"/>
    <property type="match status" value="1"/>
</dbReference>
<sequence length="373" mass="38238">MTHRSASPQIAMLDAAPDVAFGVVTIDAASLAAEGDGAERWIQVTPRGPVVCRDGRPFVFDPEALVARFNADGIDVPMDIDHAIPTKAKLGEKADAVGWIKKLEARPAGTFALVEMLAAGAAALKARTHRYVSPTFPCTKEGLALWLHSVALVAAPALTMGAIASASHPAKEYPMLKAIAKALGLAEDADEAACLAAIVKLSSDPLRPIAKALGLADAADGQACLSAITTLSTARVDKAVHDQALANLSAANTQVATLQAQLTARDTADHNAKVEATIEAALKAKKIVPAQRDKFVSLCATADGLRDVEALLSATPANLAGSALDERQVPEGGAAPDALLAKASALVEAAAKSGRTLSHADAVIQASNNGVAQ</sequence>
<dbReference type="AlphaFoldDB" id="A0A323UJ64"/>
<dbReference type="RefSeq" id="WP_110785957.1">
    <property type="nucleotide sequence ID" value="NZ_QKQS01000013.1"/>
</dbReference>
<dbReference type="EMBL" id="QKQS01000013">
    <property type="protein sequence ID" value="PZA12459.1"/>
    <property type="molecule type" value="Genomic_DNA"/>
</dbReference>
<comment type="caution">
    <text evidence="1">The sequence shown here is derived from an EMBL/GenBank/DDBJ whole genome shotgun (WGS) entry which is preliminary data.</text>
</comment>
<name>A0A323UJ64_RHOPL</name>
<reference evidence="1 2" key="1">
    <citation type="submission" date="2018-06" db="EMBL/GenBank/DDBJ databases">
        <title>Draft Whole-Genome Sequence of the purple photosynthetic bacterium Rhodospeudomonas palustris XCP.</title>
        <authorList>
            <person name="Rayyan A."/>
            <person name="Meyer T.E."/>
            <person name="Kyndt J.A."/>
        </authorList>
    </citation>
    <scope>NUCLEOTIDE SEQUENCE [LARGE SCALE GENOMIC DNA]</scope>
    <source>
        <strain evidence="1 2">XCP</strain>
    </source>
</reference>
<dbReference type="Proteomes" id="UP000248134">
    <property type="component" value="Unassembled WGS sequence"/>
</dbReference>
<evidence type="ECO:0000313" key="1">
    <source>
        <dbReference type="EMBL" id="PZA12459.1"/>
    </source>
</evidence>
<dbReference type="OrthoDB" id="7306769at2"/>
<accession>A0A323UJ64</accession>
<dbReference type="InterPro" id="IPR012106">
    <property type="entry name" value="Phage_Mu_Gp1"/>
</dbReference>
<protein>
    <recommendedName>
        <fullName evidence="3">Mu-like prophage I protein</fullName>
    </recommendedName>
</protein>
<dbReference type="Pfam" id="PF10123">
    <property type="entry name" value="Mu-like_Pro"/>
    <property type="match status" value="1"/>
</dbReference>
<evidence type="ECO:0000313" key="2">
    <source>
        <dbReference type="Proteomes" id="UP000248134"/>
    </source>
</evidence>
<evidence type="ECO:0008006" key="3">
    <source>
        <dbReference type="Google" id="ProtNLM"/>
    </source>
</evidence>
<organism evidence="1 2">
    <name type="scientific">Rhodopseudomonas palustris</name>
    <dbReference type="NCBI Taxonomy" id="1076"/>
    <lineage>
        <taxon>Bacteria</taxon>
        <taxon>Pseudomonadati</taxon>
        <taxon>Pseudomonadota</taxon>
        <taxon>Alphaproteobacteria</taxon>
        <taxon>Hyphomicrobiales</taxon>
        <taxon>Nitrobacteraceae</taxon>
        <taxon>Rhodopseudomonas</taxon>
    </lineage>
</organism>
<gene>
    <name evidence="1" type="ORF">DNX69_10820</name>
</gene>